<organism evidence="2 3">
    <name type="scientific">Plasmodiophora brassicae</name>
    <name type="common">Clubroot disease agent</name>
    <dbReference type="NCBI Taxonomy" id="37360"/>
    <lineage>
        <taxon>Eukaryota</taxon>
        <taxon>Sar</taxon>
        <taxon>Rhizaria</taxon>
        <taxon>Endomyxa</taxon>
        <taxon>Phytomyxea</taxon>
        <taxon>Plasmodiophorida</taxon>
        <taxon>Plasmodiophoridae</taxon>
        <taxon>Plasmodiophora</taxon>
    </lineage>
</organism>
<evidence type="ECO:0000313" key="3">
    <source>
        <dbReference type="Proteomes" id="UP000290189"/>
    </source>
</evidence>
<dbReference type="GO" id="GO:0005929">
    <property type="term" value="C:cilium"/>
    <property type="evidence" value="ECO:0007669"/>
    <property type="project" value="TreeGrafter"/>
</dbReference>
<dbReference type="EMBL" id="OVEO01000009">
    <property type="protein sequence ID" value="SPQ98399.1"/>
    <property type="molecule type" value="Genomic_DNA"/>
</dbReference>
<feature type="compositionally biased region" description="Low complexity" evidence="1">
    <location>
        <begin position="419"/>
        <end position="437"/>
    </location>
</feature>
<evidence type="ECO:0000313" key="2">
    <source>
        <dbReference type="EMBL" id="SPQ98399.1"/>
    </source>
</evidence>
<dbReference type="GO" id="GO:0005737">
    <property type="term" value="C:cytoplasm"/>
    <property type="evidence" value="ECO:0007669"/>
    <property type="project" value="TreeGrafter"/>
</dbReference>
<feature type="region of interest" description="Disordered" evidence="1">
    <location>
        <begin position="25"/>
        <end position="66"/>
    </location>
</feature>
<dbReference type="PANTHER" id="PTHR21082">
    <property type="entry name" value="PROTEIN INTURNED"/>
    <property type="match status" value="1"/>
</dbReference>
<feature type="region of interest" description="Disordered" evidence="1">
    <location>
        <begin position="418"/>
        <end position="472"/>
    </location>
</feature>
<name>A0A3P3YE32_PLABS</name>
<sequence length="638" mass="69047">MSRMALNEFMVRLVPVGIPQDFREWLPPAAHPPPAAGGEPPRVTHAGGPLVHQKRDAPMQTSRSRFRGTHDVTGAWAKPPVIASCHRMDGGGLVLVLDRTIDEGAEPVLIACPAPDEGTVAAKLYAMRTTIAAVDDVARGVAGSTTAAVHLRLDGLLLTAATVTPSQRAGFSICVIREGDPTALAQSIAQAVRFRFGELDVQGVQRRTGDVKAFLGAYMAKVMHPCRSGCVLVADHVATFKPGLSASVQISELLTAVETSPRAMVDTAITGRPRYCTPLGACLFRRGLCIGSHLPLPDVVDTARFCAIQGIVDRSEHDGLVVSWHRVHPSGERSRILCMVASADIVACMQFVCHSEGTPDGHIDPFYTSELQNLAIGFARGDHRDLLVQVDRDLQRYAGLVVSLDDLPAELHSRADQGRVVVVAPPSPQSRSAPSSPRIRRRARASSLSPRRLPSAVPDAGPQVDGPPRRITIGDPNVLLHYVIIDRASSTRFDSDPPRDGASDLDRQVVACFHRAVARMERQLDRSVRDKRRQDVDRTAFPGLPAPVLVAKAKCELNGDENRKRFGSRRVPCPGTVEQRLKFDLTAGSPSVAFADRRVQFWVIGRLVPPATECYVCVEGSVPQNTVDLAFQLVAAWS</sequence>
<protein>
    <submittedName>
        <fullName evidence="2">Uncharacterized protein</fullName>
    </submittedName>
</protein>
<dbReference type="Proteomes" id="UP000290189">
    <property type="component" value="Unassembled WGS sequence"/>
</dbReference>
<reference evidence="2 3" key="1">
    <citation type="submission" date="2018-03" db="EMBL/GenBank/DDBJ databases">
        <authorList>
            <person name="Fogelqvist J."/>
        </authorList>
    </citation>
    <scope>NUCLEOTIDE SEQUENCE [LARGE SCALE GENOMIC DNA]</scope>
</reference>
<dbReference type="AlphaFoldDB" id="A0A3P3YE32"/>
<accession>A0A3P3YE32</accession>
<proteinExistence type="predicted"/>
<keyword evidence="2" id="KW-0496">Mitochondrion</keyword>
<evidence type="ECO:0000256" key="1">
    <source>
        <dbReference type="SAM" id="MobiDB-lite"/>
    </source>
</evidence>
<geneLocation type="mitochondrion" evidence="2"/>
<gene>
    <name evidence="2" type="ORF">PLBR_LOCUS5614</name>
</gene>
<dbReference type="PANTHER" id="PTHR21082:SF4">
    <property type="entry name" value="PROTEIN INTURNED"/>
    <property type="match status" value="1"/>
</dbReference>
<dbReference type="InterPro" id="IPR039151">
    <property type="entry name" value="INTU"/>
</dbReference>
<feature type="compositionally biased region" description="Low complexity" evidence="1">
    <location>
        <begin position="445"/>
        <end position="458"/>
    </location>
</feature>
<dbReference type="GO" id="GO:0060271">
    <property type="term" value="P:cilium assembly"/>
    <property type="evidence" value="ECO:0007669"/>
    <property type="project" value="InterPro"/>
</dbReference>